<keyword evidence="4" id="KW-0863">Zinc-finger</keyword>
<dbReference type="GO" id="GO:0000981">
    <property type="term" value="F:DNA-binding transcription factor activity, RNA polymerase II-specific"/>
    <property type="evidence" value="ECO:0007669"/>
    <property type="project" value="InterPro"/>
</dbReference>
<protein>
    <recommendedName>
        <fullName evidence="7">Xylanolytic transcriptional activator regulatory domain-containing protein</fullName>
    </recommendedName>
</protein>
<evidence type="ECO:0000256" key="5">
    <source>
        <dbReference type="ARBA" id="ARBA00022833"/>
    </source>
</evidence>
<accession>A0AAV9PS33</accession>
<comment type="subcellular location">
    <subcellularLocation>
        <location evidence="1">Nucleus</location>
    </subcellularLocation>
</comment>
<gene>
    <name evidence="8" type="ORF">LTR25_010204</name>
</gene>
<organism evidence="8 9">
    <name type="scientific">Vermiconidia calcicola</name>
    <dbReference type="NCBI Taxonomy" id="1690605"/>
    <lineage>
        <taxon>Eukaryota</taxon>
        <taxon>Fungi</taxon>
        <taxon>Dikarya</taxon>
        <taxon>Ascomycota</taxon>
        <taxon>Pezizomycotina</taxon>
        <taxon>Dothideomycetes</taxon>
        <taxon>Dothideomycetidae</taxon>
        <taxon>Mycosphaerellales</taxon>
        <taxon>Extremaceae</taxon>
        <taxon>Vermiconidia</taxon>
    </lineage>
</organism>
<dbReference type="AlphaFoldDB" id="A0AAV9PS33"/>
<dbReference type="PANTHER" id="PTHR40626">
    <property type="entry name" value="MIP31509P"/>
    <property type="match status" value="1"/>
</dbReference>
<proteinExistence type="predicted"/>
<keyword evidence="5" id="KW-0862">Zinc</keyword>
<evidence type="ECO:0000256" key="1">
    <source>
        <dbReference type="ARBA" id="ARBA00004123"/>
    </source>
</evidence>
<keyword evidence="3" id="KW-0677">Repeat</keyword>
<dbReference type="GO" id="GO:0008270">
    <property type="term" value="F:zinc ion binding"/>
    <property type="evidence" value="ECO:0007669"/>
    <property type="project" value="UniProtKB-KW"/>
</dbReference>
<keyword evidence="2" id="KW-0479">Metal-binding</keyword>
<dbReference type="Proteomes" id="UP001345827">
    <property type="component" value="Unassembled WGS sequence"/>
</dbReference>
<keyword evidence="9" id="KW-1185">Reference proteome</keyword>
<dbReference type="GO" id="GO:0005634">
    <property type="term" value="C:nucleus"/>
    <property type="evidence" value="ECO:0007669"/>
    <property type="project" value="UniProtKB-SubCell"/>
</dbReference>
<dbReference type="PANTHER" id="PTHR40626:SF14">
    <property type="entry name" value="C2H2 TYPE ZINC FINGER DOMAIN PROTEIN (AFU_ORTHOLOGUE AFUA_1G02360)"/>
    <property type="match status" value="1"/>
</dbReference>
<evidence type="ECO:0000256" key="2">
    <source>
        <dbReference type="ARBA" id="ARBA00022723"/>
    </source>
</evidence>
<evidence type="ECO:0000256" key="4">
    <source>
        <dbReference type="ARBA" id="ARBA00022771"/>
    </source>
</evidence>
<dbReference type="InterPro" id="IPR051059">
    <property type="entry name" value="VerF-like"/>
</dbReference>
<feature type="domain" description="Xylanolytic transcriptional activator regulatory" evidence="7">
    <location>
        <begin position="212"/>
        <end position="370"/>
    </location>
</feature>
<dbReference type="EMBL" id="JAXLQG010000025">
    <property type="protein sequence ID" value="KAK5528591.1"/>
    <property type="molecule type" value="Genomic_DNA"/>
</dbReference>
<comment type="caution">
    <text evidence="8">The sequence shown here is derived from an EMBL/GenBank/DDBJ whole genome shotgun (WGS) entry which is preliminary data.</text>
</comment>
<evidence type="ECO:0000256" key="6">
    <source>
        <dbReference type="ARBA" id="ARBA00023242"/>
    </source>
</evidence>
<evidence type="ECO:0000313" key="8">
    <source>
        <dbReference type="EMBL" id="KAK5528591.1"/>
    </source>
</evidence>
<dbReference type="GO" id="GO:0000978">
    <property type="term" value="F:RNA polymerase II cis-regulatory region sequence-specific DNA binding"/>
    <property type="evidence" value="ECO:0007669"/>
    <property type="project" value="InterPro"/>
</dbReference>
<keyword evidence="6" id="KW-0539">Nucleus</keyword>
<evidence type="ECO:0000256" key="3">
    <source>
        <dbReference type="ARBA" id="ARBA00022737"/>
    </source>
</evidence>
<dbReference type="GO" id="GO:0000785">
    <property type="term" value="C:chromatin"/>
    <property type="evidence" value="ECO:0007669"/>
    <property type="project" value="TreeGrafter"/>
</dbReference>
<evidence type="ECO:0000313" key="9">
    <source>
        <dbReference type="Proteomes" id="UP001345827"/>
    </source>
</evidence>
<dbReference type="Pfam" id="PF04082">
    <property type="entry name" value="Fungal_trans"/>
    <property type="match status" value="1"/>
</dbReference>
<name>A0AAV9PS33_9PEZI</name>
<dbReference type="CDD" id="cd12148">
    <property type="entry name" value="fungal_TF_MHR"/>
    <property type="match status" value="1"/>
</dbReference>
<reference evidence="8 9" key="1">
    <citation type="submission" date="2023-06" db="EMBL/GenBank/DDBJ databases">
        <title>Black Yeasts Isolated from many extreme environments.</title>
        <authorList>
            <person name="Coleine C."/>
            <person name="Stajich J.E."/>
            <person name="Selbmann L."/>
        </authorList>
    </citation>
    <scope>NUCLEOTIDE SEQUENCE [LARGE SCALE GENOMIC DNA]</scope>
    <source>
        <strain evidence="8 9">CCFEE 5887</strain>
    </source>
</reference>
<sequence>MTGEGPSSFDRTRRHCRFCNNFYQKHEHLIRSFARLDTLGRHSKTHRYTSSPHANKLSASANVQNAQDDYPNESLDEEVWDWQPGQQEQQHIPVLPLDETASATAPMPTSHLDSINPFPFNETEDMLQYLFATPELTWAFPRSSSIGPPNSNIDLDRHGHVDQSSNTIPVGADEASPQALLQLNALIRETSAAHKRDMRRKGITCSFFDSCLSLFFSRFNPVFPILHEPTWTLQSTIPFLSLNMAAIGSLFIGAEDAVEKWMNVYDQNLREDTSNTQIVTCALMGQLYAMMSRSSRLRHIAQTVHGWPFSWAQKLGMFERQEFNMDSSQAMGMPFQDKFDLWKHWATLETSRRTLLGIFMVDSQLARFTGGVPIGKHLQNPLASAAPDSIFRAAKVDDWISEMKRQWKPLPLFRELYLTIFNMENLRDMPSRSTFSTAVLLEGVQAVILERRHAGGNAVGAPSERQIAQALNCLHNNCLETPATVNTLELHLRWHTLGLDLFVDSVQLFRRSCGQTTRQDVFWAGQKLSASTEDLNNWTKSVNTRRSLLHAVAIQDLTERLPLGRSFAASTPSAVLAAATLYYAFCSQGQLEIKVPREVDWKMMPDDPMGSTSAGSRSQQFLAGQPMQSNYRVLNVRHSLFLLRGMLQTMSLQWGIAKEMCELLNPWTSFGTQ</sequence>
<dbReference type="GO" id="GO:0006351">
    <property type="term" value="P:DNA-templated transcription"/>
    <property type="evidence" value="ECO:0007669"/>
    <property type="project" value="InterPro"/>
</dbReference>
<dbReference type="InterPro" id="IPR007219">
    <property type="entry name" value="XnlR_reg_dom"/>
</dbReference>
<evidence type="ECO:0000259" key="7">
    <source>
        <dbReference type="Pfam" id="PF04082"/>
    </source>
</evidence>